<dbReference type="Pfam" id="PF19787">
    <property type="entry name" value="DUF6271"/>
    <property type="match status" value="1"/>
</dbReference>
<dbReference type="EMBL" id="RJKE01000001">
    <property type="protein sequence ID" value="ROO86727.1"/>
    <property type="molecule type" value="Genomic_DNA"/>
</dbReference>
<dbReference type="AlphaFoldDB" id="A0A3N1CZM3"/>
<dbReference type="Proteomes" id="UP000272400">
    <property type="component" value="Unassembled WGS sequence"/>
</dbReference>
<evidence type="ECO:0000313" key="1">
    <source>
        <dbReference type="EMBL" id="ROO86727.1"/>
    </source>
</evidence>
<sequence>MESWESRTRPAWFREEFEQHRSSRGAPLRLVYIPTHRDCPEVLGAVVAEVLTARERSTDEFRLLLIDDRPAALAEENRRAAERAAEEARQVVTWLGTDAWAEFVAGLVARAGLSDAESAEAREALLKPTGSYAGGMNKAALVAARLGSATLHRRDSDEFPAYDAVSGAGTLEVEIAMLGTALPTGSGGHAAPFMVGSSVDGEPTKDHRDLEEAGARFGAELEALSRRRRAPGEERAAVVGGDIAVGAGLRVERDLVGRTQVGVSASREVHHWIPEMPAVGVLGTDHFQKGLLYQLGLPVYWHPLRAYHRYEPWRADQADPEQLARYAVSELRHAVLRHYWKTANEVIAGIGPGLFTGNGAFRSDLCADAFTGALIADLGPAEAVADAFVDVYTRAADAAAGAAAERLRIRVKALREERPRAVGYVREAILEFARLTRLWPRLVGGARSLGAVARPGR</sequence>
<gene>
    <name evidence="1" type="ORF">EDD29_4305</name>
</gene>
<dbReference type="OrthoDB" id="4324182at2"/>
<keyword evidence="2" id="KW-1185">Reference proteome</keyword>
<protein>
    <submittedName>
        <fullName evidence="1">Uncharacterized protein</fullName>
    </submittedName>
</protein>
<dbReference type="RefSeq" id="WP_123666102.1">
    <property type="nucleotide sequence ID" value="NZ_RJKE01000001.1"/>
</dbReference>
<evidence type="ECO:0000313" key="2">
    <source>
        <dbReference type="Proteomes" id="UP000272400"/>
    </source>
</evidence>
<reference evidence="1 2" key="1">
    <citation type="submission" date="2018-11" db="EMBL/GenBank/DDBJ databases">
        <title>Sequencing the genomes of 1000 actinobacteria strains.</title>
        <authorList>
            <person name="Klenk H.-P."/>
        </authorList>
    </citation>
    <scope>NUCLEOTIDE SEQUENCE [LARGE SCALE GENOMIC DNA]</scope>
    <source>
        <strain evidence="1 2">DSM 44254</strain>
    </source>
</reference>
<dbReference type="InterPro" id="IPR046238">
    <property type="entry name" value="DUF6271"/>
</dbReference>
<accession>A0A3N1CZM3</accession>
<comment type="caution">
    <text evidence="1">The sequence shown here is derived from an EMBL/GenBank/DDBJ whole genome shotgun (WGS) entry which is preliminary data.</text>
</comment>
<name>A0A3N1CZM3_9ACTN</name>
<proteinExistence type="predicted"/>
<organism evidence="1 2">
    <name type="scientific">Actinocorallia herbida</name>
    <dbReference type="NCBI Taxonomy" id="58109"/>
    <lineage>
        <taxon>Bacteria</taxon>
        <taxon>Bacillati</taxon>
        <taxon>Actinomycetota</taxon>
        <taxon>Actinomycetes</taxon>
        <taxon>Streptosporangiales</taxon>
        <taxon>Thermomonosporaceae</taxon>
        <taxon>Actinocorallia</taxon>
    </lineage>
</organism>